<gene>
    <name evidence="1" type="ordered locus">Rumal_3786</name>
</gene>
<proteinExistence type="predicted"/>
<protein>
    <submittedName>
        <fullName evidence="1">Uncharacterized protein</fullName>
    </submittedName>
</protein>
<dbReference type="AlphaFoldDB" id="E6UKM3"/>
<dbReference type="EMBL" id="CP002405">
    <property type="protein sequence ID" value="ADU24219.1"/>
    <property type="molecule type" value="Genomic_DNA"/>
</dbReference>
<dbReference type="KEGG" id="ral:Rumal_3786"/>
<accession>E6UKM3</accession>
<dbReference type="HOGENOM" id="CLU_155145_0_0_9"/>
<evidence type="ECO:0000313" key="2">
    <source>
        <dbReference type="Proteomes" id="UP000006919"/>
    </source>
</evidence>
<name>E6UKM3_RUMA7</name>
<reference evidence="2" key="1">
    <citation type="journal article" date="2011" name="J. Bacteriol.">
        <title>Complete genome of the cellulolytic ruminal bacterium Ruminococcus albus 7.</title>
        <authorList>
            <person name="Suen G."/>
            <person name="Stevenson D.M."/>
            <person name="Bruce D.C."/>
            <person name="Chertkov O."/>
            <person name="Copeland A."/>
            <person name="Cheng J.F."/>
            <person name="Detter C."/>
            <person name="Detter J.C."/>
            <person name="Goodwin L.A."/>
            <person name="Han C.S."/>
            <person name="Hauser L.J."/>
            <person name="Ivanova N.N."/>
            <person name="Kyrpides N.C."/>
            <person name="Land M.L."/>
            <person name="Lapidus A."/>
            <person name="Lucas S."/>
            <person name="Ovchinnikova G."/>
            <person name="Pitluck S."/>
            <person name="Tapia R."/>
            <person name="Woyke T."/>
            <person name="Boyum J."/>
            <person name="Mead D."/>
            <person name="Weimer P.J."/>
        </authorList>
    </citation>
    <scope>NUCLEOTIDE SEQUENCE [LARGE SCALE GENOMIC DNA]</scope>
    <source>
        <strain evidence="2">ATCC 27210 / DSM 20455 / JCM 14654 / NCDO 2250 / 7</strain>
        <plasmid evidence="2">pRUMAL02</plasmid>
    </source>
</reference>
<evidence type="ECO:0000313" key="1">
    <source>
        <dbReference type="EMBL" id="ADU24219.1"/>
    </source>
</evidence>
<dbReference type="Proteomes" id="UP000006919">
    <property type="component" value="Plasmid pRUMAL02"/>
</dbReference>
<dbReference type="RefSeq" id="WP_013483764.1">
    <property type="nucleotide sequence ID" value="NC_014825.1"/>
</dbReference>
<geneLocation type="plasmid" evidence="1 2">
    <name>pRUMAL02</name>
</geneLocation>
<sequence length="161" mass="18604">MSADLMVFDKSKAPTDPIEFLKWYYNKSTWQSDRDYLDIKGTSQPLVDFFMEIIKEYPAMNGPFAPDIESIDDPALESRLTDYTIDDDLIYMGFAWSAADKACELVEELAYKNGLGFYDMLNIHLDRNTVIKTPQMSREELFKCENKQNSGGFFARLFGKK</sequence>
<keyword evidence="1" id="KW-0614">Plasmid</keyword>
<dbReference type="OrthoDB" id="882812at2"/>
<organism evidence="1 2">
    <name type="scientific">Ruminococcus albus (strain ATCC 27210 / DSM 20455 / JCM 14654 / NCDO 2250 / 7)</name>
    <dbReference type="NCBI Taxonomy" id="697329"/>
    <lineage>
        <taxon>Bacteria</taxon>
        <taxon>Bacillati</taxon>
        <taxon>Bacillota</taxon>
        <taxon>Clostridia</taxon>
        <taxon>Eubacteriales</taxon>
        <taxon>Oscillospiraceae</taxon>
        <taxon>Ruminococcus</taxon>
    </lineage>
</organism>